<gene>
    <name evidence="12" type="ORF">FD754_021064</name>
</gene>
<keyword evidence="13" id="KW-1185">Reference proteome</keyword>
<feature type="transmembrane region" description="Helical" evidence="10">
    <location>
        <begin position="116"/>
        <end position="137"/>
    </location>
</feature>
<keyword evidence="5 10" id="KW-1133">Transmembrane helix</keyword>
<evidence type="ECO:0000313" key="13">
    <source>
        <dbReference type="Proteomes" id="UP000326458"/>
    </source>
</evidence>
<dbReference type="GO" id="GO:0022841">
    <property type="term" value="F:potassium ion leak channel activity"/>
    <property type="evidence" value="ECO:0007669"/>
    <property type="project" value="TreeGrafter"/>
</dbReference>
<dbReference type="GO" id="GO:0015271">
    <property type="term" value="F:outward rectifier potassium channel activity"/>
    <property type="evidence" value="ECO:0007669"/>
    <property type="project" value="TreeGrafter"/>
</dbReference>
<dbReference type="SUPFAM" id="SSF81324">
    <property type="entry name" value="Voltage-gated potassium channels"/>
    <property type="match status" value="2"/>
</dbReference>
<sequence length="394" mass="45051">MPAGMFFVSAPCLLNKGREEQGGRRVVPPPPYETGTKVQKGVVLLVYISYIMFGALIFGALERDFEVQQRHLVVKAKADFLKNRSNMTKEDVRRFVQMMTSLILSGIPPTGNKTTVVFWTFTNSFITCIITLSTIGYGTIFPKTSGGQMFCVVFATIGIPLTIMLFKYIFILVYLPSEKFGIYLQHKGLNEVNFFLLPHNHIHTFVVFFLTMWIHNFILTNTSPRFKYLKAVGLIPGGGTRIQHAVDHNYLIYFILQACQKAWSCKNVYLWKSLFFAATGSLFFLVLPPFLFMSLENWSYVEGIYYSFNTISTIGFGDYTVVGSLSLIQWIFPTQGSNWGLLHCRWILYQLAIIESPIRQLPAMWETWVRSLGWEDLLEKGKATHSSILAWRIP</sequence>
<feature type="transmembrane region" description="Helical" evidence="10">
    <location>
        <begin position="304"/>
        <end position="328"/>
    </location>
</feature>
<dbReference type="PRINTS" id="PR01333">
    <property type="entry name" value="2POREKCHANEL"/>
</dbReference>
<evidence type="ECO:0000256" key="1">
    <source>
        <dbReference type="ARBA" id="ARBA00004141"/>
    </source>
</evidence>
<dbReference type="PANTHER" id="PTHR11003">
    <property type="entry name" value="POTASSIUM CHANNEL, SUBFAMILY K"/>
    <property type="match status" value="1"/>
</dbReference>
<reference evidence="12 13" key="1">
    <citation type="submission" date="2019-06" db="EMBL/GenBank/DDBJ databases">
        <title>Discovery of a novel chromosome fission-fusion reversal in muntjac.</title>
        <authorList>
            <person name="Mudd A.B."/>
            <person name="Bredeson J.V."/>
            <person name="Baum R."/>
            <person name="Hockemeyer D."/>
            <person name="Rokhsar D.S."/>
        </authorList>
    </citation>
    <scope>NUCLEOTIDE SEQUENCE [LARGE SCALE GENOMIC DNA]</scope>
    <source>
        <strain evidence="12">UTSW_UCB_Mm</strain>
        <tissue evidence="12">Fibroblast cell line</tissue>
    </source>
</reference>
<feature type="transmembrane region" description="Helical" evidence="10">
    <location>
        <begin position="202"/>
        <end position="220"/>
    </location>
</feature>
<dbReference type="EMBL" id="VCEA01000003">
    <property type="protein sequence ID" value="KAB0344138.1"/>
    <property type="molecule type" value="Genomic_DNA"/>
</dbReference>
<keyword evidence="2 9" id="KW-0813">Transport</keyword>
<evidence type="ECO:0000313" key="12">
    <source>
        <dbReference type="EMBL" id="KAB0344138.1"/>
    </source>
</evidence>
<dbReference type="InterPro" id="IPR013099">
    <property type="entry name" value="K_chnl_dom"/>
</dbReference>
<comment type="subcellular location">
    <subcellularLocation>
        <location evidence="1">Membrane</location>
        <topology evidence="1">Multi-pass membrane protein</topology>
    </subcellularLocation>
</comment>
<comment type="similarity">
    <text evidence="9">Belongs to the two pore domain potassium channel (TC 1.A.1.8) family.</text>
</comment>
<dbReference type="GO" id="GO:0005886">
    <property type="term" value="C:plasma membrane"/>
    <property type="evidence" value="ECO:0007669"/>
    <property type="project" value="TreeGrafter"/>
</dbReference>
<dbReference type="AlphaFoldDB" id="A0A5N3V5B1"/>
<proteinExistence type="inferred from homology"/>
<organism evidence="12 13">
    <name type="scientific">Muntiacus muntjak</name>
    <name type="common">Barking deer</name>
    <name type="synonym">Indian muntjac</name>
    <dbReference type="NCBI Taxonomy" id="9888"/>
    <lineage>
        <taxon>Eukaryota</taxon>
        <taxon>Metazoa</taxon>
        <taxon>Chordata</taxon>
        <taxon>Craniata</taxon>
        <taxon>Vertebrata</taxon>
        <taxon>Euteleostomi</taxon>
        <taxon>Mammalia</taxon>
        <taxon>Eutheria</taxon>
        <taxon>Laurasiatheria</taxon>
        <taxon>Artiodactyla</taxon>
        <taxon>Ruminantia</taxon>
        <taxon>Pecora</taxon>
        <taxon>Cervidae</taxon>
        <taxon>Muntiacinae</taxon>
        <taxon>Muntiacus</taxon>
    </lineage>
</organism>
<dbReference type="GO" id="GO:0030322">
    <property type="term" value="P:stabilization of membrane potential"/>
    <property type="evidence" value="ECO:0007669"/>
    <property type="project" value="TreeGrafter"/>
</dbReference>
<dbReference type="InterPro" id="IPR003280">
    <property type="entry name" value="2pore_dom_K_chnl"/>
</dbReference>
<keyword evidence="8 9" id="KW-0407">Ion channel</keyword>
<feature type="transmembrane region" description="Helical" evidence="10">
    <location>
        <begin position="269"/>
        <end position="292"/>
    </location>
</feature>
<dbReference type="Gene3D" id="1.10.287.70">
    <property type="match status" value="1"/>
</dbReference>
<feature type="transmembrane region" description="Helical" evidence="10">
    <location>
        <begin position="41"/>
        <end position="61"/>
    </location>
</feature>
<evidence type="ECO:0000256" key="6">
    <source>
        <dbReference type="ARBA" id="ARBA00023065"/>
    </source>
</evidence>
<keyword evidence="7 10" id="KW-0472">Membrane</keyword>
<dbReference type="PANTHER" id="PTHR11003:SF350">
    <property type="entry name" value="POTASSIUM CHANNEL DOMAIN-CONTAINING PROTEIN"/>
    <property type="match status" value="1"/>
</dbReference>
<accession>A0A5N3V5B1</accession>
<name>A0A5N3V5B1_MUNMU</name>
<evidence type="ECO:0000256" key="7">
    <source>
        <dbReference type="ARBA" id="ARBA00023136"/>
    </source>
</evidence>
<comment type="caution">
    <text evidence="12">The sequence shown here is derived from an EMBL/GenBank/DDBJ whole genome shotgun (WGS) entry which is preliminary data.</text>
</comment>
<feature type="domain" description="Potassium channel" evidence="11">
    <location>
        <begin position="118"/>
        <end position="172"/>
    </location>
</feature>
<evidence type="ECO:0000256" key="8">
    <source>
        <dbReference type="ARBA" id="ARBA00023303"/>
    </source>
</evidence>
<feature type="domain" description="Potassium channel" evidence="11">
    <location>
        <begin position="283"/>
        <end position="323"/>
    </location>
</feature>
<evidence type="ECO:0000256" key="10">
    <source>
        <dbReference type="SAM" id="Phobius"/>
    </source>
</evidence>
<protein>
    <recommendedName>
        <fullName evidence="11">Potassium channel domain-containing protein</fullName>
    </recommendedName>
</protein>
<evidence type="ECO:0000259" key="11">
    <source>
        <dbReference type="Pfam" id="PF07885"/>
    </source>
</evidence>
<dbReference type="Proteomes" id="UP000326458">
    <property type="component" value="Unassembled WGS sequence"/>
</dbReference>
<keyword evidence="6 9" id="KW-0406">Ion transport</keyword>
<keyword evidence="4" id="KW-0630">Potassium</keyword>
<dbReference type="Pfam" id="PF07885">
    <property type="entry name" value="Ion_trans_2"/>
    <property type="match status" value="2"/>
</dbReference>
<evidence type="ECO:0000256" key="9">
    <source>
        <dbReference type="RuleBase" id="RU003857"/>
    </source>
</evidence>
<evidence type="ECO:0000256" key="2">
    <source>
        <dbReference type="ARBA" id="ARBA00022448"/>
    </source>
</evidence>
<keyword evidence="3 9" id="KW-0812">Transmembrane</keyword>
<evidence type="ECO:0000256" key="3">
    <source>
        <dbReference type="ARBA" id="ARBA00022692"/>
    </source>
</evidence>
<evidence type="ECO:0000256" key="5">
    <source>
        <dbReference type="ARBA" id="ARBA00022989"/>
    </source>
</evidence>
<evidence type="ECO:0000256" key="4">
    <source>
        <dbReference type="ARBA" id="ARBA00022958"/>
    </source>
</evidence>
<feature type="transmembrane region" description="Helical" evidence="10">
    <location>
        <begin position="149"/>
        <end position="175"/>
    </location>
</feature>